<evidence type="ECO:0000256" key="10">
    <source>
        <dbReference type="RuleBase" id="RU361115"/>
    </source>
</evidence>
<gene>
    <name evidence="11" type="ORF">KUF71_023651</name>
</gene>
<dbReference type="GO" id="GO:0005789">
    <property type="term" value="C:endoplasmic reticulum membrane"/>
    <property type="evidence" value="ECO:0007669"/>
    <property type="project" value="TreeGrafter"/>
</dbReference>
<name>A0AAE1LC60_9NEOP</name>
<dbReference type="Pfam" id="PF01151">
    <property type="entry name" value="ELO"/>
    <property type="match status" value="2"/>
</dbReference>
<comment type="caution">
    <text evidence="11">The sequence shown here is derived from an EMBL/GenBank/DDBJ whole genome shotgun (WGS) entry which is preliminary data.</text>
</comment>
<evidence type="ECO:0000256" key="8">
    <source>
        <dbReference type="ARBA" id="ARBA00023136"/>
    </source>
</evidence>
<dbReference type="PANTHER" id="PTHR11157">
    <property type="entry name" value="FATTY ACID ACYL TRANSFERASE-RELATED"/>
    <property type="match status" value="1"/>
</dbReference>
<dbReference type="InterPro" id="IPR002076">
    <property type="entry name" value="ELO_fam"/>
</dbReference>
<keyword evidence="8 10" id="KW-0472">Membrane</keyword>
<feature type="transmembrane region" description="Helical" evidence="10">
    <location>
        <begin position="159"/>
        <end position="177"/>
    </location>
</feature>
<evidence type="ECO:0000256" key="5">
    <source>
        <dbReference type="ARBA" id="ARBA00022832"/>
    </source>
</evidence>
<organism evidence="11 12">
    <name type="scientific">Frankliniella fusca</name>
    <dbReference type="NCBI Taxonomy" id="407009"/>
    <lineage>
        <taxon>Eukaryota</taxon>
        <taxon>Metazoa</taxon>
        <taxon>Ecdysozoa</taxon>
        <taxon>Arthropoda</taxon>
        <taxon>Hexapoda</taxon>
        <taxon>Insecta</taxon>
        <taxon>Pterygota</taxon>
        <taxon>Neoptera</taxon>
        <taxon>Paraneoptera</taxon>
        <taxon>Thysanoptera</taxon>
        <taxon>Terebrantia</taxon>
        <taxon>Thripoidea</taxon>
        <taxon>Thripidae</taxon>
        <taxon>Frankliniella</taxon>
    </lineage>
</organism>
<keyword evidence="12" id="KW-1185">Reference proteome</keyword>
<evidence type="ECO:0000256" key="3">
    <source>
        <dbReference type="ARBA" id="ARBA00022679"/>
    </source>
</evidence>
<evidence type="ECO:0000256" key="6">
    <source>
        <dbReference type="ARBA" id="ARBA00022989"/>
    </source>
</evidence>
<dbReference type="AlphaFoldDB" id="A0AAE1LC60"/>
<comment type="subcellular location">
    <subcellularLocation>
        <location evidence="1">Membrane</location>
        <topology evidence="1">Multi-pass membrane protein</topology>
    </subcellularLocation>
</comment>
<dbReference type="GO" id="GO:0030148">
    <property type="term" value="P:sphingolipid biosynthetic process"/>
    <property type="evidence" value="ECO:0007669"/>
    <property type="project" value="TreeGrafter"/>
</dbReference>
<dbReference type="GO" id="GO:0042761">
    <property type="term" value="P:very long-chain fatty acid biosynthetic process"/>
    <property type="evidence" value="ECO:0007669"/>
    <property type="project" value="TreeGrafter"/>
</dbReference>
<accession>A0AAE1LC60</accession>
<feature type="transmembrane region" description="Helical" evidence="10">
    <location>
        <begin position="66"/>
        <end position="83"/>
    </location>
</feature>
<dbReference type="EMBL" id="JAHWGI010000363">
    <property type="protein sequence ID" value="KAK3914238.1"/>
    <property type="molecule type" value="Genomic_DNA"/>
</dbReference>
<evidence type="ECO:0000256" key="4">
    <source>
        <dbReference type="ARBA" id="ARBA00022692"/>
    </source>
</evidence>
<evidence type="ECO:0000313" key="12">
    <source>
        <dbReference type="Proteomes" id="UP001219518"/>
    </source>
</evidence>
<dbReference type="GO" id="GO:0034625">
    <property type="term" value="P:fatty acid elongation, monounsaturated fatty acid"/>
    <property type="evidence" value="ECO:0007669"/>
    <property type="project" value="TreeGrafter"/>
</dbReference>
<keyword evidence="3 10" id="KW-0808">Transferase</keyword>
<dbReference type="GO" id="GO:0009922">
    <property type="term" value="F:fatty acid elongase activity"/>
    <property type="evidence" value="ECO:0007669"/>
    <property type="project" value="UniProtKB-EC"/>
</dbReference>
<evidence type="ECO:0000256" key="7">
    <source>
        <dbReference type="ARBA" id="ARBA00023098"/>
    </source>
</evidence>
<comment type="catalytic activity">
    <reaction evidence="10">
        <text>a very-long-chain acyl-CoA + malonyl-CoA + H(+) = a very-long-chain 3-oxoacyl-CoA + CO2 + CoA</text>
        <dbReference type="Rhea" id="RHEA:32727"/>
        <dbReference type="ChEBI" id="CHEBI:15378"/>
        <dbReference type="ChEBI" id="CHEBI:16526"/>
        <dbReference type="ChEBI" id="CHEBI:57287"/>
        <dbReference type="ChEBI" id="CHEBI:57384"/>
        <dbReference type="ChEBI" id="CHEBI:90725"/>
        <dbReference type="ChEBI" id="CHEBI:90736"/>
        <dbReference type="EC" id="2.3.1.199"/>
    </reaction>
</comment>
<protein>
    <recommendedName>
        <fullName evidence="10">Elongation of very long chain fatty acids protein</fullName>
        <ecNumber evidence="10">2.3.1.199</ecNumber>
    </recommendedName>
    <alternativeName>
        <fullName evidence="10">Very-long-chain 3-oxoacyl-CoA synthase</fullName>
    </alternativeName>
</protein>
<keyword evidence="7 10" id="KW-0443">Lipid metabolism</keyword>
<feature type="transmembrane region" description="Helical" evidence="10">
    <location>
        <begin position="189"/>
        <end position="210"/>
    </location>
</feature>
<sequence>MAQLVRWVADQYDEVLAKRVDPRSQDWLLARSILVPLTIIALYLLTVTRWGPRFMRDREPLKIRHLIVAYNISNIAACCYVVYHGCAQWHKMKYSFLCQPVDMRDTEDNRRNNSLVFFLDGGFILLGIINCFVHIVMYSYYLYTVLFPRQRPGLGVKKSLTLLQLIQFAILLVHTILPCVQRSCEVQNFLSFVLSVQYTFMIVMFSDFYMKTYSSSQKSK</sequence>
<dbReference type="PANTHER" id="PTHR11157:SF116">
    <property type="entry name" value="ELONGATION OF VERY LONG CHAIN FATTY ACIDS PROTEIN-RELATED"/>
    <property type="match status" value="1"/>
</dbReference>
<dbReference type="GO" id="GO:0019367">
    <property type="term" value="P:fatty acid elongation, saturated fatty acid"/>
    <property type="evidence" value="ECO:0007669"/>
    <property type="project" value="TreeGrafter"/>
</dbReference>
<dbReference type="EC" id="2.3.1.199" evidence="10"/>
<evidence type="ECO:0000256" key="1">
    <source>
        <dbReference type="ARBA" id="ARBA00004141"/>
    </source>
</evidence>
<evidence type="ECO:0000256" key="9">
    <source>
        <dbReference type="ARBA" id="ARBA00023160"/>
    </source>
</evidence>
<dbReference type="GO" id="GO:0034626">
    <property type="term" value="P:fatty acid elongation, polyunsaturated fatty acid"/>
    <property type="evidence" value="ECO:0007669"/>
    <property type="project" value="TreeGrafter"/>
</dbReference>
<reference evidence="11" key="1">
    <citation type="submission" date="2021-07" db="EMBL/GenBank/DDBJ databases">
        <authorList>
            <person name="Catto M.A."/>
            <person name="Jacobson A."/>
            <person name="Kennedy G."/>
            <person name="Labadie P."/>
            <person name="Hunt B.G."/>
            <person name="Srinivasan R."/>
        </authorList>
    </citation>
    <scope>NUCLEOTIDE SEQUENCE</scope>
    <source>
        <strain evidence="11">PL_HMW_Pooled</strain>
        <tissue evidence="11">Head</tissue>
    </source>
</reference>
<feature type="transmembrane region" description="Helical" evidence="10">
    <location>
        <begin position="123"/>
        <end position="147"/>
    </location>
</feature>
<reference evidence="11" key="2">
    <citation type="journal article" date="2023" name="BMC Genomics">
        <title>Pest status, molecular evolution, and epigenetic factors derived from the genome assembly of Frankliniella fusca, a thysanopteran phytovirus vector.</title>
        <authorList>
            <person name="Catto M.A."/>
            <person name="Labadie P.E."/>
            <person name="Jacobson A.L."/>
            <person name="Kennedy G.G."/>
            <person name="Srinivasan R."/>
            <person name="Hunt B.G."/>
        </authorList>
    </citation>
    <scope>NUCLEOTIDE SEQUENCE</scope>
    <source>
        <strain evidence="11">PL_HMW_Pooled</strain>
    </source>
</reference>
<comment type="similarity">
    <text evidence="10">Belongs to the ELO family.</text>
</comment>
<proteinExistence type="inferred from homology"/>
<dbReference type="Proteomes" id="UP001219518">
    <property type="component" value="Unassembled WGS sequence"/>
</dbReference>
<evidence type="ECO:0000313" key="11">
    <source>
        <dbReference type="EMBL" id="KAK3914238.1"/>
    </source>
</evidence>
<feature type="transmembrane region" description="Helical" evidence="10">
    <location>
        <begin position="28"/>
        <end position="45"/>
    </location>
</feature>
<keyword evidence="9 10" id="KW-0275">Fatty acid biosynthesis</keyword>
<keyword evidence="6 10" id="KW-1133">Transmembrane helix</keyword>
<keyword evidence="4 10" id="KW-0812">Transmembrane</keyword>
<keyword evidence="2 10" id="KW-0444">Lipid biosynthesis</keyword>
<keyword evidence="5 10" id="KW-0276">Fatty acid metabolism</keyword>
<evidence type="ECO:0000256" key="2">
    <source>
        <dbReference type="ARBA" id="ARBA00022516"/>
    </source>
</evidence>